<sequence>MIQHSYRDLPVRFADFGVLHRNEVHGALSGLTRVRRFQQDDAHIFCRMDQIQEEIKSCLDFLSYIYSLFGFEFKLYLSTRPEKFLGTKEVWDNAEYQLEQGLKKFGKPFEVNPGDGAFYGPKIDVKLYDAYKREHQCGTIQLDFNLPERFNLQYRASEDVQEVQQDKEQLHNEQVQAAQEIIDVTLIILFLLKILNNNLLKTQFKKKLHKNRMLRNKRNKNNKKNHNNNNKINTKNKNCLKILLNLVQVKDYHNMNYTKSYTVQLHLLYFLEKKYELGYHHLKAGFARPVIVHRAILGS</sequence>
<dbReference type="eggNOG" id="KOG1637">
    <property type="taxonomic scope" value="Eukaryota"/>
</dbReference>
<dbReference type="PANTHER" id="PTHR11451">
    <property type="entry name" value="THREONINE-TRNA LIGASE"/>
    <property type="match status" value="1"/>
</dbReference>
<dbReference type="GO" id="GO:0005737">
    <property type="term" value="C:cytoplasm"/>
    <property type="evidence" value="ECO:0007669"/>
    <property type="project" value="InterPro"/>
</dbReference>
<feature type="domain" description="Aminoacyl-transfer RNA synthetases class-II family profile" evidence="12">
    <location>
        <begin position="7"/>
        <end position="155"/>
    </location>
</feature>
<dbReference type="KEGG" id="ptm:GSPATT00039705001"/>
<dbReference type="OrthoDB" id="5423599at2759"/>
<proteinExistence type="inferred from homology"/>
<evidence type="ECO:0000256" key="4">
    <source>
        <dbReference type="ARBA" id="ARBA00022723"/>
    </source>
</evidence>
<comment type="catalytic activity">
    <reaction evidence="11">
        <text>tRNA(Thr) + L-threonine + ATP = L-threonyl-tRNA(Thr) + AMP + diphosphate + H(+)</text>
        <dbReference type="Rhea" id="RHEA:24624"/>
        <dbReference type="Rhea" id="RHEA-COMP:9670"/>
        <dbReference type="Rhea" id="RHEA-COMP:9704"/>
        <dbReference type="ChEBI" id="CHEBI:15378"/>
        <dbReference type="ChEBI" id="CHEBI:30616"/>
        <dbReference type="ChEBI" id="CHEBI:33019"/>
        <dbReference type="ChEBI" id="CHEBI:57926"/>
        <dbReference type="ChEBI" id="CHEBI:78442"/>
        <dbReference type="ChEBI" id="CHEBI:78534"/>
        <dbReference type="ChEBI" id="CHEBI:456215"/>
        <dbReference type="EC" id="6.1.1.3"/>
    </reaction>
</comment>
<dbReference type="STRING" id="5888.A0DP30"/>
<dbReference type="GO" id="GO:0046872">
    <property type="term" value="F:metal ion binding"/>
    <property type="evidence" value="ECO:0007669"/>
    <property type="project" value="UniProtKB-KW"/>
</dbReference>
<dbReference type="HOGENOM" id="CLU_932086_0_0_1"/>
<keyword evidence="7" id="KW-0067">ATP-binding</keyword>
<evidence type="ECO:0000256" key="10">
    <source>
        <dbReference type="ARBA" id="ARBA00031900"/>
    </source>
</evidence>
<keyword evidence="14" id="KW-1185">Reference proteome</keyword>
<keyword evidence="5" id="KW-0547">Nucleotide-binding</keyword>
<keyword evidence="3" id="KW-0436">Ligase</keyword>
<dbReference type="InterPro" id="IPR045864">
    <property type="entry name" value="aa-tRNA-synth_II/BPL/LPL"/>
</dbReference>
<dbReference type="InParanoid" id="A0DP30"/>
<organism evidence="13 14">
    <name type="scientific">Paramecium tetraurelia</name>
    <dbReference type="NCBI Taxonomy" id="5888"/>
    <lineage>
        <taxon>Eukaryota</taxon>
        <taxon>Sar</taxon>
        <taxon>Alveolata</taxon>
        <taxon>Ciliophora</taxon>
        <taxon>Intramacronucleata</taxon>
        <taxon>Oligohymenophorea</taxon>
        <taxon>Peniculida</taxon>
        <taxon>Parameciidae</taxon>
        <taxon>Paramecium</taxon>
    </lineage>
</organism>
<gene>
    <name evidence="13" type="ORF">GSPATT00039705001</name>
</gene>
<evidence type="ECO:0000256" key="8">
    <source>
        <dbReference type="ARBA" id="ARBA00022917"/>
    </source>
</evidence>
<dbReference type="PROSITE" id="PS50862">
    <property type="entry name" value="AA_TRNA_LIGASE_II"/>
    <property type="match status" value="1"/>
</dbReference>
<reference evidence="13 14" key="1">
    <citation type="journal article" date="2006" name="Nature">
        <title>Global trends of whole-genome duplications revealed by the ciliate Paramecium tetraurelia.</title>
        <authorList>
            <consortium name="Genoscope"/>
            <person name="Aury J.-M."/>
            <person name="Jaillon O."/>
            <person name="Duret L."/>
            <person name="Noel B."/>
            <person name="Jubin C."/>
            <person name="Porcel B.M."/>
            <person name="Segurens B."/>
            <person name="Daubin V."/>
            <person name="Anthouard V."/>
            <person name="Aiach N."/>
            <person name="Arnaiz O."/>
            <person name="Billaut A."/>
            <person name="Beisson J."/>
            <person name="Blanc I."/>
            <person name="Bouhouche K."/>
            <person name="Camara F."/>
            <person name="Duharcourt S."/>
            <person name="Guigo R."/>
            <person name="Gogendeau D."/>
            <person name="Katinka M."/>
            <person name="Keller A.-M."/>
            <person name="Kissmehl R."/>
            <person name="Klotz C."/>
            <person name="Koll F."/>
            <person name="Le Moue A."/>
            <person name="Lepere C."/>
            <person name="Malinsky S."/>
            <person name="Nowacki M."/>
            <person name="Nowak J.K."/>
            <person name="Plattner H."/>
            <person name="Poulain J."/>
            <person name="Ruiz F."/>
            <person name="Serrano V."/>
            <person name="Zagulski M."/>
            <person name="Dessen P."/>
            <person name="Betermier M."/>
            <person name="Weissenbach J."/>
            <person name="Scarpelli C."/>
            <person name="Schachter V."/>
            <person name="Sperling L."/>
            <person name="Meyer E."/>
            <person name="Cohen J."/>
            <person name="Wincker P."/>
        </authorList>
    </citation>
    <scope>NUCLEOTIDE SEQUENCE [LARGE SCALE GENOMIC DNA]</scope>
    <source>
        <strain evidence="13 14">Stock d4-2</strain>
    </source>
</reference>
<dbReference type="InterPro" id="IPR006195">
    <property type="entry name" value="aa-tRNA-synth_II"/>
</dbReference>
<dbReference type="RefSeq" id="XP_001452194.1">
    <property type="nucleotide sequence ID" value="XM_001452157.1"/>
</dbReference>
<evidence type="ECO:0000256" key="2">
    <source>
        <dbReference type="ARBA" id="ARBA00013163"/>
    </source>
</evidence>
<dbReference type="GO" id="GO:0006435">
    <property type="term" value="P:threonyl-tRNA aminoacylation"/>
    <property type="evidence" value="ECO:0000318"/>
    <property type="project" value="GO_Central"/>
</dbReference>
<dbReference type="PANTHER" id="PTHR11451:SF46">
    <property type="entry name" value="THREONINE--TRNA LIGASE"/>
    <property type="match status" value="1"/>
</dbReference>
<keyword evidence="9" id="KW-0030">Aminoacyl-tRNA synthetase</keyword>
<dbReference type="InterPro" id="IPR002314">
    <property type="entry name" value="aa-tRNA-synt_IIb"/>
</dbReference>
<evidence type="ECO:0000256" key="11">
    <source>
        <dbReference type="ARBA" id="ARBA00049515"/>
    </source>
</evidence>
<evidence type="ECO:0000256" key="3">
    <source>
        <dbReference type="ARBA" id="ARBA00022598"/>
    </source>
</evidence>
<dbReference type="Proteomes" id="UP000000600">
    <property type="component" value="Unassembled WGS sequence"/>
</dbReference>
<evidence type="ECO:0000256" key="9">
    <source>
        <dbReference type="ARBA" id="ARBA00023146"/>
    </source>
</evidence>
<evidence type="ECO:0000256" key="5">
    <source>
        <dbReference type="ARBA" id="ARBA00022741"/>
    </source>
</evidence>
<dbReference type="Gene3D" id="3.30.930.10">
    <property type="entry name" value="Bira Bifunctional Protein, Domain 2"/>
    <property type="match status" value="1"/>
</dbReference>
<keyword evidence="4" id="KW-0479">Metal-binding</keyword>
<comment type="similarity">
    <text evidence="1">Belongs to the class-II aminoacyl-tRNA synthetase family.</text>
</comment>
<dbReference type="GO" id="GO:0005524">
    <property type="term" value="F:ATP binding"/>
    <property type="evidence" value="ECO:0007669"/>
    <property type="project" value="UniProtKB-KW"/>
</dbReference>
<evidence type="ECO:0000256" key="6">
    <source>
        <dbReference type="ARBA" id="ARBA00022833"/>
    </source>
</evidence>
<evidence type="ECO:0000256" key="1">
    <source>
        <dbReference type="ARBA" id="ARBA00008226"/>
    </source>
</evidence>
<dbReference type="AlphaFoldDB" id="A0DP30"/>
<dbReference type="PRINTS" id="PR01047">
    <property type="entry name" value="TRNASYNTHTHR"/>
</dbReference>
<keyword evidence="6" id="KW-0862">Zinc</keyword>
<evidence type="ECO:0000313" key="14">
    <source>
        <dbReference type="Proteomes" id="UP000000600"/>
    </source>
</evidence>
<dbReference type="SUPFAM" id="SSF55681">
    <property type="entry name" value="Class II aaRS and biotin synthetases"/>
    <property type="match status" value="1"/>
</dbReference>
<name>A0DP30_PARTE</name>
<feature type="non-terminal residue" evidence="13">
    <location>
        <position position="299"/>
    </location>
</feature>
<dbReference type="EC" id="6.1.1.3" evidence="2"/>
<evidence type="ECO:0000313" key="13">
    <source>
        <dbReference type="EMBL" id="CAK84797.1"/>
    </source>
</evidence>
<keyword evidence="8" id="KW-0648">Protein biosynthesis</keyword>
<protein>
    <recommendedName>
        <fullName evidence="2">threonine--tRNA ligase</fullName>
        <ecNumber evidence="2">6.1.1.3</ecNumber>
    </recommendedName>
    <alternativeName>
        <fullName evidence="10">Threonyl-tRNA synthetase</fullName>
    </alternativeName>
</protein>
<evidence type="ECO:0000259" key="12">
    <source>
        <dbReference type="PROSITE" id="PS50862"/>
    </source>
</evidence>
<dbReference type="InterPro" id="IPR002320">
    <property type="entry name" value="Thr-tRNA-ligase_IIa"/>
</dbReference>
<dbReference type="EMBL" id="CT868524">
    <property type="protein sequence ID" value="CAK84797.1"/>
    <property type="molecule type" value="Genomic_DNA"/>
</dbReference>
<accession>A0DP30</accession>
<evidence type="ECO:0000256" key="7">
    <source>
        <dbReference type="ARBA" id="ARBA00022840"/>
    </source>
</evidence>
<dbReference type="GO" id="GO:0004829">
    <property type="term" value="F:threonine-tRNA ligase activity"/>
    <property type="evidence" value="ECO:0000318"/>
    <property type="project" value="GO_Central"/>
</dbReference>
<dbReference type="GeneID" id="5037978"/>
<dbReference type="FunFam" id="3.30.930.10:FF:000002">
    <property type="entry name" value="Threonine--tRNA ligase"/>
    <property type="match status" value="1"/>
</dbReference>
<dbReference type="Pfam" id="PF00587">
    <property type="entry name" value="tRNA-synt_2b"/>
    <property type="match status" value="1"/>
</dbReference>